<accession>A0A0F9F9U7</accession>
<protein>
    <submittedName>
        <fullName evidence="1">Uncharacterized protein</fullName>
    </submittedName>
</protein>
<comment type="caution">
    <text evidence="1">The sequence shown here is derived from an EMBL/GenBank/DDBJ whole genome shotgun (WGS) entry which is preliminary data.</text>
</comment>
<name>A0A0F9F9U7_9ZZZZ</name>
<reference evidence="1" key="1">
    <citation type="journal article" date="2015" name="Nature">
        <title>Complex archaea that bridge the gap between prokaryotes and eukaryotes.</title>
        <authorList>
            <person name="Spang A."/>
            <person name="Saw J.H."/>
            <person name="Jorgensen S.L."/>
            <person name="Zaremba-Niedzwiedzka K."/>
            <person name="Martijn J."/>
            <person name="Lind A.E."/>
            <person name="van Eijk R."/>
            <person name="Schleper C."/>
            <person name="Guy L."/>
            <person name="Ettema T.J."/>
        </authorList>
    </citation>
    <scope>NUCLEOTIDE SEQUENCE</scope>
</reference>
<sequence length="357" mass="37860">MAKIIANVLTGVAELAIRQPNDALAEWSTVQQQAGVESVKLYKGGSGNNGSTHFQMVPPTGITLAAWTIGIAAGQYSFYHWLQAITANFTQMEFRFEDPNSDAWVEITWMALQGTLGTAAWVQAILLDADTGGYGGVGEAGVSFFNFGPLTSMSGMEAAILGEGAVTDPADWILERVRLELWETSPERTCYVDTLVVANVAYTIEPGGTAPAMSLSSPFVEVGYTEDGVTITYTADEADVEVEEETFPIDRVLTKETAEITCNMAESTLDNINNAIAGAVLVGNLLTIGAGANKTMNLRIQAITPAGFLRQIFIPKATATGAVGMAYKKGEKTIVPVTFQALKAANTPAVTIVDNAA</sequence>
<proteinExistence type="predicted"/>
<dbReference type="EMBL" id="LAZR01033516">
    <property type="protein sequence ID" value="KKL47867.1"/>
    <property type="molecule type" value="Genomic_DNA"/>
</dbReference>
<gene>
    <name evidence="1" type="ORF">LCGC14_2331250</name>
</gene>
<dbReference type="AlphaFoldDB" id="A0A0F9F9U7"/>
<evidence type="ECO:0000313" key="1">
    <source>
        <dbReference type="EMBL" id="KKL47867.1"/>
    </source>
</evidence>
<organism evidence="1">
    <name type="scientific">marine sediment metagenome</name>
    <dbReference type="NCBI Taxonomy" id="412755"/>
    <lineage>
        <taxon>unclassified sequences</taxon>
        <taxon>metagenomes</taxon>
        <taxon>ecological metagenomes</taxon>
    </lineage>
</organism>